<dbReference type="SUPFAM" id="SSF159594">
    <property type="entry name" value="XCC0632-like"/>
    <property type="match status" value="1"/>
</dbReference>
<dbReference type="InterPro" id="IPR005586">
    <property type="entry name" value="ABC_trans_aux"/>
</dbReference>
<keyword evidence="1" id="KW-0732">Signal</keyword>
<keyword evidence="4" id="KW-1185">Reference proteome</keyword>
<accession>R8B1I4</accession>
<organism evidence="3 4">
    <name type="scientific">Marinobacter lipolyticus SM19</name>
    <dbReference type="NCBI Taxonomy" id="1318628"/>
    <lineage>
        <taxon>Bacteria</taxon>
        <taxon>Pseudomonadati</taxon>
        <taxon>Pseudomonadota</taxon>
        <taxon>Gammaproteobacteria</taxon>
        <taxon>Pseudomonadales</taxon>
        <taxon>Marinobacteraceae</taxon>
        <taxon>Marinobacter</taxon>
    </lineage>
</organism>
<dbReference type="OrthoDB" id="5795476at2"/>
<dbReference type="STRING" id="1318628.MARLIPOL_06749"/>
<proteinExistence type="predicted"/>
<name>R8B1I4_9GAMM</name>
<evidence type="ECO:0000313" key="4">
    <source>
        <dbReference type="Proteomes" id="UP000016540"/>
    </source>
</evidence>
<evidence type="ECO:0000259" key="2">
    <source>
        <dbReference type="Pfam" id="PF03886"/>
    </source>
</evidence>
<feature type="domain" description="ABC-type transport auxiliary lipoprotein component" evidence="2">
    <location>
        <begin position="51"/>
        <end position="193"/>
    </location>
</feature>
<dbReference type="RefSeq" id="WP_012137355.1">
    <property type="nucleotide sequence ID" value="NZ_KE007317.1"/>
</dbReference>
<dbReference type="EMBL" id="ASAD01000010">
    <property type="protein sequence ID" value="EON92429.1"/>
    <property type="molecule type" value="Genomic_DNA"/>
</dbReference>
<gene>
    <name evidence="3" type="ORF">MARLIPOL_06749</name>
</gene>
<dbReference type="eggNOG" id="COG3218">
    <property type="taxonomic scope" value="Bacteria"/>
</dbReference>
<dbReference type="HOGENOM" id="CLU_093163_2_0_6"/>
<feature type="signal peptide" evidence="1">
    <location>
        <begin position="1"/>
        <end position="20"/>
    </location>
</feature>
<comment type="caution">
    <text evidence="3">The sequence shown here is derived from an EMBL/GenBank/DDBJ whole genome shotgun (WGS) entry which is preliminary data.</text>
</comment>
<dbReference type="AlphaFoldDB" id="R8B1I4"/>
<reference evidence="3 4" key="1">
    <citation type="journal article" date="2013" name="Genome Announc.">
        <title>Draft Genome Sequence of the Moderately Halophilic Bacterium Marinobacter lipolyticus Strain SM19.</title>
        <authorList>
            <person name="Papke R.T."/>
            <person name="de la Haba R.R."/>
            <person name="Infante-Dominguez C."/>
            <person name="Perez D."/>
            <person name="Sanchez-Porro C."/>
            <person name="Lapierre P."/>
            <person name="Ventosa A."/>
        </authorList>
    </citation>
    <scope>NUCLEOTIDE SEQUENCE [LARGE SCALE GENOMIC DNA]</scope>
    <source>
        <strain evidence="3 4">SM19</strain>
    </source>
</reference>
<sequence>MTTRLAVALAAIAMMGMAPGCTVFPDHEPPRVMDIPTPGLSGQDGVSPLDKTVRIDTPQATEPFDSSRILTKPAPHEYQIYGDVRWRDTAPVLVREMLIGALRQDGRFQGVVNETSPTGSDVTLISDLYGFHSQPGDSGIQVIVSLYAQLMDNRSRTTVCTKNFRVTTDAEGTDIDQVVKAFGHGSEELSQQMLGWLSECLDP</sequence>
<feature type="chain" id="PRO_5004462426" evidence="1">
    <location>
        <begin position="21"/>
        <end position="203"/>
    </location>
</feature>
<evidence type="ECO:0000313" key="3">
    <source>
        <dbReference type="EMBL" id="EON92429.1"/>
    </source>
</evidence>
<dbReference type="Gene3D" id="3.40.50.10610">
    <property type="entry name" value="ABC-type transport auxiliary lipoprotein component"/>
    <property type="match status" value="1"/>
</dbReference>
<dbReference type="Proteomes" id="UP000016540">
    <property type="component" value="Unassembled WGS sequence"/>
</dbReference>
<protein>
    <submittedName>
        <fullName evidence="3">ABC transporter auxiliary component-like protein</fullName>
    </submittedName>
</protein>
<evidence type="ECO:0000256" key="1">
    <source>
        <dbReference type="SAM" id="SignalP"/>
    </source>
</evidence>
<dbReference type="Pfam" id="PF03886">
    <property type="entry name" value="ABC_trans_aux"/>
    <property type="match status" value="1"/>
</dbReference>
<dbReference type="PATRIC" id="fig|1318628.3.peg.1350"/>